<keyword evidence="2" id="KW-1185">Reference proteome</keyword>
<evidence type="ECO:0000313" key="2">
    <source>
        <dbReference type="Proteomes" id="UP000078410"/>
    </source>
</evidence>
<proteinExistence type="predicted"/>
<dbReference type="OrthoDB" id="7060651at2"/>
<dbReference type="Proteomes" id="UP000078410">
    <property type="component" value="Unassembled WGS sequence"/>
</dbReference>
<gene>
    <name evidence="1" type="ORF">M975_1431</name>
</gene>
<organism evidence="1 2">
    <name type="scientific">Buttiauxella brennerae ATCC 51605</name>
    <dbReference type="NCBI Taxonomy" id="1354251"/>
    <lineage>
        <taxon>Bacteria</taxon>
        <taxon>Pseudomonadati</taxon>
        <taxon>Pseudomonadota</taxon>
        <taxon>Gammaproteobacteria</taxon>
        <taxon>Enterobacterales</taxon>
        <taxon>Enterobacteriaceae</taxon>
        <taxon>Buttiauxella</taxon>
    </lineage>
</organism>
<sequence>MGINLANDCQFHDNLIHGVSFASDVGDFSSDIHFDIDHILEWLCCSKNMDESMFSVSRALLKFHDVSDLILDLSWGETQYSKFTGFRSGVFILDVKKEKVESLLAKDDGSYYKWQILTNNKNSIIQFGASSMSLELIGTPKIVNRQYLINSERRVE</sequence>
<accession>A0A1B7IRV2</accession>
<comment type="caution">
    <text evidence="1">The sequence shown here is derived from an EMBL/GenBank/DDBJ whole genome shotgun (WGS) entry which is preliminary data.</text>
</comment>
<dbReference type="AlphaFoldDB" id="A0A1B7IRV2"/>
<dbReference type="PATRIC" id="fig|1354251.4.peg.1474"/>
<dbReference type="EMBL" id="LXER01000014">
    <property type="protein sequence ID" value="OAT32495.1"/>
    <property type="molecule type" value="Genomic_DNA"/>
</dbReference>
<reference evidence="1 2" key="1">
    <citation type="submission" date="2016-04" db="EMBL/GenBank/DDBJ databases">
        <title>ATOL: Assembling a taxonomically balanced genome-scale reconstruction of the evolutionary history of the Enterobacteriaceae.</title>
        <authorList>
            <person name="Plunkett G.III."/>
            <person name="Neeno-Eckwall E.C."/>
            <person name="Glasner J.D."/>
            <person name="Perna N.T."/>
        </authorList>
    </citation>
    <scope>NUCLEOTIDE SEQUENCE [LARGE SCALE GENOMIC DNA]</scope>
    <source>
        <strain evidence="1 2">ATCC 51605</strain>
    </source>
</reference>
<dbReference type="RefSeq" id="WP_083963392.1">
    <property type="nucleotide sequence ID" value="NZ_LXER01000014.1"/>
</dbReference>
<evidence type="ECO:0000313" key="1">
    <source>
        <dbReference type="EMBL" id="OAT32495.1"/>
    </source>
</evidence>
<name>A0A1B7IRV2_9ENTR</name>
<protein>
    <submittedName>
        <fullName evidence="1">Uncharacterized protein</fullName>
    </submittedName>
</protein>